<evidence type="ECO:0000259" key="7">
    <source>
        <dbReference type="PROSITE" id="PS50042"/>
    </source>
</evidence>
<protein>
    <submittedName>
        <fullName evidence="8">Cyclic nucleotide-binding protein</fullName>
    </submittedName>
</protein>
<keyword evidence="2" id="KW-1003">Cell membrane</keyword>
<feature type="transmembrane region" description="Helical" evidence="6">
    <location>
        <begin position="34"/>
        <end position="57"/>
    </location>
</feature>
<keyword evidence="4 6" id="KW-1133">Transmembrane helix</keyword>
<dbReference type="PANTHER" id="PTHR30213:SF0">
    <property type="entry name" value="UPF0761 MEMBRANE PROTEIN YIHY"/>
    <property type="match status" value="1"/>
</dbReference>
<proteinExistence type="predicted"/>
<feature type="transmembrane region" description="Helical" evidence="6">
    <location>
        <begin position="204"/>
        <end position="221"/>
    </location>
</feature>
<dbReference type="PANTHER" id="PTHR30213">
    <property type="entry name" value="INNER MEMBRANE PROTEIN YHJD"/>
    <property type="match status" value="1"/>
</dbReference>
<comment type="subcellular location">
    <subcellularLocation>
        <location evidence="1">Cell membrane</location>
        <topology evidence="1">Multi-pass membrane protein</topology>
    </subcellularLocation>
</comment>
<evidence type="ECO:0000256" key="6">
    <source>
        <dbReference type="SAM" id="Phobius"/>
    </source>
</evidence>
<accession>A0ABR5SC66</accession>
<comment type="caution">
    <text evidence="8">The sequence shown here is derived from an EMBL/GenBank/DDBJ whole genome shotgun (WGS) entry which is preliminary data.</text>
</comment>
<dbReference type="SMART" id="SM00100">
    <property type="entry name" value="cNMP"/>
    <property type="match status" value="1"/>
</dbReference>
<evidence type="ECO:0000256" key="5">
    <source>
        <dbReference type="ARBA" id="ARBA00023136"/>
    </source>
</evidence>
<dbReference type="Gene3D" id="2.60.120.10">
    <property type="entry name" value="Jelly Rolls"/>
    <property type="match status" value="1"/>
</dbReference>
<organism evidence="8 9">
    <name type="scientific">Candidatus Magnetominusculus xianensis</name>
    <dbReference type="NCBI Taxonomy" id="1748249"/>
    <lineage>
        <taxon>Bacteria</taxon>
        <taxon>Pseudomonadati</taxon>
        <taxon>Nitrospirota</taxon>
        <taxon>Nitrospiria</taxon>
        <taxon>Nitrospirales</taxon>
        <taxon>Nitrospiraceae</taxon>
        <taxon>Candidatus Magnetominusculus</taxon>
    </lineage>
</organism>
<dbReference type="SUPFAM" id="SSF51206">
    <property type="entry name" value="cAMP-binding domain-like"/>
    <property type="match status" value="1"/>
</dbReference>
<keyword evidence="3 6" id="KW-0812">Transmembrane</keyword>
<dbReference type="InterPro" id="IPR018490">
    <property type="entry name" value="cNMP-bd_dom_sf"/>
</dbReference>
<feature type="transmembrane region" description="Helical" evidence="6">
    <location>
        <begin position="174"/>
        <end position="197"/>
    </location>
</feature>
<dbReference type="Pfam" id="PF03631">
    <property type="entry name" value="Virul_fac_BrkB"/>
    <property type="match status" value="1"/>
</dbReference>
<gene>
    <name evidence="8" type="ORF">ASN18_3164</name>
</gene>
<dbReference type="CDD" id="cd00038">
    <property type="entry name" value="CAP_ED"/>
    <property type="match status" value="1"/>
</dbReference>
<name>A0ABR5SC66_9BACT</name>
<feature type="domain" description="Cyclic nucleotide-binding" evidence="7">
    <location>
        <begin position="300"/>
        <end position="395"/>
    </location>
</feature>
<dbReference type="InterPro" id="IPR017039">
    <property type="entry name" value="Virul_fac_BrkB"/>
</dbReference>
<evidence type="ECO:0000313" key="8">
    <source>
        <dbReference type="EMBL" id="KWT76379.1"/>
    </source>
</evidence>
<dbReference type="Proteomes" id="UP000060487">
    <property type="component" value="Unassembled WGS sequence"/>
</dbReference>
<reference evidence="8 9" key="1">
    <citation type="submission" date="2015-11" db="EMBL/GenBank/DDBJ databases">
        <authorList>
            <person name="Lin W."/>
        </authorList>
    </citation>
    <scope>NUCLEOTIDE SEQUENCE [LARGE SCALE GENOMIC DNA]</scope>
    <source>
        <strain evidence="8 9">HCH-1</strain>
    </source>
</reference>
<dbReference type="NCBIfam" id="TIGR00765">
    <property type="entry name" value="yihY_not_rbn"/>
    <property type="match status" value="1"/>
</dbReference>
<evidence type="ECO:0000256" key="4">
    <source>
        <dbReference type="ARBA" id="ARBA00022989"/>
    </source>
</evidence>
<dbReference type="InterPro" id="IPR000595">
    <property type="entry name" value="cNMP-bd_dom"/>
</dbReference>
<dbReference type="EMBL" id="LNQR01000126">
    <property type="protein sequence ID" value="KWT76379.1"/>
    <property type="molecule type" value="Genomic_DNA"/>
</dbReference>
<evidence type="ECO:0000256" key="3">
    <source>
        <dbReference type="ARBA" id="ARBA00022692"/>
    </source>
</evidence>
<dbReference type="Pfam" id="PF00027">
    <property type="entry name" value="cNMP_binding"/>
    <property type="match status" value="1"/>
</dbReference>
<feature type="transmembrane region" description="Helical" evidence="6">
    <location>
        <begin position="241"/>
        <end position="263"/>
    </location>
</feature>
<dbReference type="InterPro" id="IPR014710">
    <property type="entry name" value="RmlC-like_jellyroll"/>
</dbReference>
<evidence type="ECO:0000313" key="9">
    <source>
        <dbReference type="Proteomes" id="UP000060487"/>
    </source>
</evidence>
<sequence length="403" mass="44841">MCSPAKLLAELYIVIVESIKSFIKNNNMISSAALAYYGIFASIPMLILAALFLVNYFTSSMGAVAGLKKITSIVLPDQQDVILKEAFTLSSLNGSWGIVGIVACVWSITPLMSTLRIIFANIFREENRRPFFVELAIDVVVVFLFLLILISLVIGEIVYSHVTSVIVNYIPFVYQLIVLSTNLLISIAALTAFFYVLIPVRTSFWNILAGVMLTSVLWAVVKPSFAYFIVINPHFGFAFGSLKTILLIILWVYMSFFILLIGVEFTAHMHRRGIVSLKYLIEIHGGKIHNVLLYKYASVYNASDVVFQQGDAGSEMYYILGGAVQITEGDTVIYELNEGQIFGEAGMLLNSSRTETATVITDNTFLLPINEAAFGVLSQYDPQLVVLLFKEMAKKLGLQHYHK</sequence>
<keyword evidence="9" id="KW-1185">Reference proteome</keyword>
<keyword evidence="5 6" id="KW-0472">Membrane</keyword>
<feature type="transmembrane region" description="Helical" evidence="6">
    <location>
        <begin position="96"/>
        <end position="119"/>
    </location>
</feature>
<dbReference type="PROSITE" id="PS50042">
    <property type="entry name" value="CNMP_BINDING_3"/>
    <property type="match status" value="1"/>
</dbReference>
<evidence type="ECO:0000256" key="1">
    <source>
        <dbReference type="ARBA" id="ARBA00004651"/>
    </source>
</evidence>
<evidence type="ECO:0000256" key="2">
    <source>
        <dbReference type="ARBA" id="ARBA00022475"/>
    </source>
</evidence>
<feature type="transmembrane region" description="Helical" evidence="6">
    <location>
        <begin position="131"/>
        <end position="154"/>
    </location>
</feature>